<comment type="caution">
    <text evidence="2">The sequence shown here is derived from an EMBL/GenBank/DDBJ whole genome shotgun (WGS) entry which is preliminary data.</text>
</comment>
<feature type="compositionally biased region" description="Low complexity" evidence="1">
    <location>
        <begin position="60"/>
        <end position="76"/>
    </location>
</feature>
<gene>
    <name evidence="2" type="ORF">SDC9_96136</name>
</gene>
<evidence type="ECO:0000313" key="2">
    <source>
        <dbReference type="EMBL" id="MPM49407.1"/>
    </source>
</evidence>
<protein>
    <submittedName>
        <fullName evidence="2">Uncharacterized protein</fullName>
    </submittedName>
</protein>
<name>A0A645A8L1_9ZZZZ</name>
<sequence>MIGNSCYILADTLFVSKALGTAGLLLLNFFINVFSIIQSIGLMIGIGGATQHSIKEQQKSSNNSSFTEFFSHTHSS</sequence>
<feature type="region of interest" description="Disordered" evidence="1">
    <location>
        <begin position="57"/>
        <end position="76"/>
    </location>
</feature>
<dbReference type="AlphaFoldDB" id="A0A645A8L1"/>
<accession>A0A645A8L1</accession>
<organism evidence="2">
    <name type="scientific">bioreactor metagenome</name>
    <dbReference type="NCBI Taxonomy" id="1076179"/>
    <lineage>
        <taxon>unclassified sequences</taxon>
        <taxon>metagenomes</taxon>
        <taxon>ecological metagenomes</taxon>
    </lineage>
</organism>
<dbReference type="EMBL" id="VSSQ01012511">
    <property type="protein sequence ID" value="MPM49407.1"/>
    <property type="molecule type" value="Genomic_DNA"/>
</dbReference>
<reference evidence="2" key="1">
    <citation type="submission" date="2019-08" db="EMBL/GenBank/DDBJ databases">
        <authorList>
            <person name="Kucharzyk K."/>
            <person name="Murdoch R.W."/>
            <person name="Higgins S."/>
            <person name="Loffler F."/>
        </authorList>
    </citation>
    <scope>NUCLEOTIDE SEQUENCE</scope>
</reference>
<evidence type="ECO:0000256" key="1">
    <source>
        <dbReference type="SAM" id="MobiDB-lite"/>
    </source>
</evidence>
<proteinExistence type="predicted"/>